<dbReference type="Gene3D" id="3.40.50.10140">
    <property type="entry name" value="Toll/interleukin-1 receptor homology (TIR) domain"/>
    <property type="match status" value="1"/>
</dbReference>
<evidence type="ECO:0000313" key="4">
    <source>
        <dbReference type="EMBL" id="CAH1780824.1"/>
    </source>
</evidence>
<keyword evidence="1" id="KW-1015">Disulfide bond</keyword>
<dbReference type="EMBL" id="CAIIXF020000004">
    <property type="protein sequence ID" value="CAH1780824.1"/>
    <property type="molecule type" value="Genomic_DNA"/>
</dbReference>
<evidence type="ECO:0000256" key="3">
    <source>
        <dbReference type="ARBA" id="ARBA00023319"/>
    </source>
</evidence>
<dbReference type="InterPro" id="IPR007110">
    <property type="entry name" value="Ig-like_dom"/>
</dbReference>
<dbReference type="Gene3D" id="2.60.40.10">
    <property type="entry name" value="Immunoglobulins"/>
    <property type="match status" value="2"/>
</dbReference>
<dbReference type="InterPro" id="IPR015621">
    <property type="entry name" value="IL-1_rcpt_fam"/>
</dbReference>
<dbReference type="OrthoDB" id="6171746at2759"/>
<dbReference type="InterPro" id="IPR035897">
    <property type="entry name" value="Toll_tir_struct_dom_sf"/>
</dbReference>
<evidence type="ECO:0000256" key="1">
    <source>
        <dbReference type="ARBA" id="ARBA00023157"/>
    </source>
</evidence>
<sequence length="626" mass="70666">MFRDKQELEMGQWLHRHPTKQLMSKMISYVTMVLMVTMTTLIAGQKCPVTKHDVLDFTKELGDLNFGCTGQVTKLLCCTSGFTQLTWYRVDVNSKQWLEYPFGKDPDTIELHSREDGNQTLSIMRSNSVTDSTQYKCIATDGKKNISNTWDLKIQGCEDWSKPPLVTIPKSTVRKNYHKCSNVGGNVTLWCGAFMGNPGQLGYNYGIWNKVRPNGTSFPLSNNPRFNMTNLSRDASYLELRLYIPHVIEEDFGEYFCALQNMNEPSRRVNAILEKCPPKPRPIPWKLYVSIPVACVVGVTILSVAVITWKGEQMKLWYINKFPKIDKTVEKKYDATVVFDEEKDMKLSIKINEKLINLGYKVPFTNEDYLIGGRSTFNDWATMISECRCVIFLVTKSFVKKQIPLRVFQETLATPPGPIICITEGKIRKEDILDDFQESFSKSLKAGTKLCLPTMDKLDKATRFWCRLQNNMPCKLLLVQKARELKQKKKLRKRGQQPSSSSQHPMLHDDMVEEVVQNGNALGHETVDEVFNTNDNAIGGANGSSANKTHDVIVHVDQDVTKPLIGYSDDVTADVIGGKFDDFIGENGDDLIGGNGDDLIGQKVANEKDDNVTSDLGSSLERTVTI</sequence>
<dbReference type="InterPro" id="IPR036179">
    <property type="entry name" value="Ig-like_dom_sf"/>
</dbReference>
<dbReference type="SUPFAM" id="SSF52200">
    <property type="entry name" value="Toll/Interleukin receptor TIR domain"/>
    <property type="match status" value="1"/>
</dbReference>
<name>A0A8J1Y1G9_OWEFU</name>
<dbReference type="PROSITE" id="PS50835">
    <property type="entry name" value="IG_LIKE"/>
    <property type="match status" value="1"/>
</dbReference>
<accession>A0A8J1Y1G9</accession>
<keyword evidence="2" id="KW-0325">Glycoprotein</keyword>
<dbReference type="AlphaFoldDB" id="A0A8J1Y1G9"/>
<evidence type="ECO:0000256" key="2">
    <source>
        <dbReference type="ARBA" id="ARBA00023180"/>
    </source>
</evidence>
<dbReference type="PANTHER" id="PTHR11890:SF44">
    <property type="entry name" value="X-LINKED INTERLEUKIN-1 RECEPTOR ACCESSORY PROTEIN-LIKE 2"/>
    <property type="match status" value="1"/>
</dbReference>
<protein>
    <submittedName>
        <fullName evidence="4">Uncharacterized protein</fullName>
    </submittedName>
</protein>
<evidence type="ECO:0000313" key="5">
    <source>
        <dbReference type="Proteomes" id="UP000749559"/>
    </source>
</evidence>
<dbReference type="InterPro" id="IPR013783">
    <property type="entry name" value="Ig-like_fold"/>
</dbReference>
<dbReference type="Proteomes" id="UP000749559">
    <property type="component" value="Unassembled WGS sequence"/>
</dbReference>
<dbReference type="SUPFAM" id="SSF48726">
    <property type="entry name" value="Immunoglobulin"/>
    <property type="match status" value="2"/>
</dbReference>
<proteinExistence type="predicted"/>
<dbReference type="PANTHER" id="PTHR11890">
    <property type="entry name" value="INTERLEUKIN-1 RECEPTOR FAMILY MEMBER"/>
    <property type="match status" value="1"/>
</dbReference>
<gene>
    <name evidence="4" type="ORF">OFUS_LOCUS7464</name>
</gene>
<comment type="caution">
    <text evidence="4">The sequence shown here is derived from an EMBL/GenBank/DDBJ whole genome shotgun (WGS) entry which is preliminary data.</text>
</comment>
<organism evidence="4 5">
    <name type="scientific">Owenia fusiformis</name>
    <name type="common">Polychaete worm</name>
    <dbReference type="NCBI Taxonomy" id="6347"/>
    <lineage>
        <taxon>Eukaryota</taxon>
        <taxon>Metazoa</taxon>
        <taxon>Spiralia</taxon>
        <taxon>Lophotrochozoa</taxon>
        <taxon>Annelida</taxon>
        <taxon>Polychaeta</taxon>
        <taxon>Sedentaria</taxon>
        <taxon>Canalipalpata</taxon>
        <taxon>Sabellida</taxon>
        <taxon>Oweniida</taxon>
        <taxon>Oweniidae</taxon>
        <taxon>Owenia</taxon>
    </lineage>
</organism>
<keyword evidence="5" id="KW-1185">Reference proteome</keyword>
<reference evidence="4" key="1">
    <citation type="submission" date="2022-03" db="EMBL/GenBank/DDBJ databases">
        <authorList>
            <person name="Martin C."/>
        </authorList>
    </citation>
    <scope>NUCLEOTIDE SEQUENCE</scope>
</reference>
<keyword evidence="3" id="KW-0393">Immunoglobulin domain</keyword>